<dbReference type="Proteomes" id="UP000248798">
    <property type="component" value="Unassembled WGS sequence"/>
</dbReference>
<dbReference type="GO" id="GO:0016887">
    <property type="term" value="F:ATP hydrolysis activity"/>
    <property type="evidence" value="ECO:0007669"/>
    <property type="project" value="InterPro"/>
</dbReference>
<dbReference type="Proteomes" id="UP000293902">
    <property type="component" value="Chromosome"/>
</dbReference>
<evidence type="ECO:0000259" key="4">
    <source>
        <dbReference type="PROSITE" id="PS50893"/>
    </source>
</evidence>
<evidence type="ECO:0000313" key="5">
    <source>
        <dbReference type="EMBL" id="QBH14429.1"/>
    </source>
</evidence>
<dbReference type="Pfam" id="PF00005">
    <property type="entry name" value="ABC_tran"/>
    <property type="match status" value="2"/>
</dbReference>
<dbReference type="InterPro" id="IPR027417">
    <property type="entry name" value="P-loop_NTPase"/>
</dbReference>
<accession>A0A328FGZ9</accession>
<evidence type="ECO:0000256" key="2">
    <source>
        <dbReference type="ARBA" id="ARBA00022840"/>
    </source>
</evidence>
<dbReference type="InterPro" id="IPR003593">
    <property type="entry name" value="AAA+_ATPase"/>
</dbReference>
<dbReference type="Gene3D" id="1.10.287.380">
    <property type="entry name" value="Valyl-tRNA synthetase, C-terminal domain"/>
    <property type="match status" value="1"/>
</dbReference>
<dbReference type="PROSITE" id="PS50893">
    <property type="entry name" value="ABC_TRANSPORTER_2"/>
    <property type="match status" value="2"/>
</dbReference>
<dbReference type="OrthoDB" id="9808609at2"/>
<dbReference type="SUPFAM" id="SSF52540">
    <property type="entry name" value="P-loop containing nucleoside triphosphate hydrolases"/>
    <property type="match status" value="2"/>
</dbReference>
<dbReference type="EMBL" id="QLNI01000016">
    <property type="protein sequence ID" value="RAM02245.1"/>
    <property type="molecule type" value="Genomic_DNA"/>
</dbReference>
<proteinExistence type="predicted"/>
<dbReference type="RefSeq" id="WP_111955866.1">
    <property type="nucleotide sequence ID" value="NZ_CP036313.1"/>
</dbReference>
<keyword evidence="8" id="KW-1185">Reference proteome</keyword>
<feature type="domain" description="ABC transporter" evidence="4">
    <location>
        <begin position="283"/>
        <end position="499"/>
    </location>
</feature>
<dbReference type="SMART" id="SM00382">
    <property type="entry name" value="AAA"/>
    <property type="match status" value="2"/>
</dbReference>
<dbReference type="PANTHER" id="PTHR42855">
    <property type="entry name" value="ABC TRANSPORTER ATP-BINDING SUBUNIT"/>
    <property type="match status" value="1"/>
</dbReference>
<reference evidence="5 8" key="2">
    <citation type="submission" date="2019-02" db="EMBL/GenBank/DDBJ databases">
        <title>Complete genome sequence of Desulfobacter hydrogenophilus AcRS1.</title>
        <authorList>
            <person name="Marietou A."/>
            <person name="Lund M.B."/>
            <person name="Marshall I.P.G."/>
            <person name="Schreiber L."/>
            <person name="Jorgensen B."/>
        </authorList>
    </citation>
    <scope>NUCLEOTIDE SEQUENCE [LARGE SCALE GENOMIC DNA]</scope>
    <source>
        <strain evidence="5 8">AcRS1</strain>
    </source>
</reference>
<gene>
    <name evidence="6" type="ORF">DO021_09030</name>
    <name evidence="5" type="ORF">EYB58_16760</name>
</gene>
<organism evidence="6 7">
    <name type="scientific">Desulfobacter hydrogenophilus</name>
    <dbReference type="NCBI Taxonomy" id="2291"/>
    <lineage>
        <taxon>Bacteria</taxon>
        <taxon>Pseudomonadati</taxon>
        <taxon>Thermodesulfobacteriota</taxon>
        <taxon>Desulfobacteria</taxon>
        <taxon>Desulfobacterales</taxon>
        <taxon>Desulfobacteraceae</taxon>
        <taxon>Desulfobacter</taxon>
    </lineage>
</organism>
<protein>
    <submittedName>
        <fullName evidence="6">ABC transporter ATP-binding protein</fullName>
    </submittedName>
</protein>
<dbReference type="Gene3D" id="3.40.50.300">
    <property type="entry name" value="P-loop containing nucleotide triphosphate hydrolases"/>
    <property type="match status" value="2"/>
</dbReference>
<dbReference type="EMBL" id="CP036313">
    <property type="protein sequence ID" value="QBH14429.1"/>
    <property type="molecule type" value="Genomic_DNA"/>
</dbReference>
<keyword evidence="3" id="KW-0175">Coiled coil</keyword>
<dbReference type="InterPro" id="IPR017871">
    <property type="entry name" value="ABC_transporter-like_CS"/>
</dbReference>
<dbReference type="GO" id="GO:0005524">
    <property type="term" value="F:ATP binding"/>
    <property type="evidence" value="ECO:0007669"/>
    <property type="project" value="UniProtKB-KW"/>
</dbReference>
<dbReference type="PANTHER" id="PTHR42855:SF2">
    <property type="entry name" value="DRUG RESISTANCE ABC TRANSPORTER,ATP-BINDING PROTEIN"/>
    <property type="match status" value="1"/>
</dbReference>
<dbReference type="Pfam" id="PF12848">
    <property type="entry name" value="ABC_tran_Xtn"/>
    <property type="match status" value="1"/>
</dbReference>
<evidence type="ECO:0000256" key="3">
    <source>
        <dbReference type="SAM" id="Coils"/>
    </source>
</evidence>
<dbReference type="AlphaFoldDB" id="A0A328FGZ9"/>
<dbReference type="InterPro" id="IPR037118">
    <property type="entry name" value="Val-tRNA_synth_C_sf"/>
</dbReference>
<evidence type="ECO:0000313" key="6">
    <source>
        <dbReference type="EMBL" id="RAM02245.1"/>
    </source>
</evidence>
<feature type="domain" description="ABC transporter" evidence="4">
    <location>
        <begin position="2"/>
        <end position="216"/>
    </location>
</feature>
<dbReference type="InterPro" id="IPR051309">
    <property type="entry name" value="ABCF_ATPase"/>
</dbReference>
<dbReference type="InterPro" id="IPR003439">
    <property type="entry name" value="ABC_transporter-like_ATP-bd"/>
</dbReference>
<evidence type="ECO:0000313" key="8">
    <source>
        <dbReference type="Proteomes" id="UP000293902"/>
    </source>
</evidence>
<dbReference type="PROSITE" id="PS00211">
    <property type="entry name" value="ABC_TRANSPORTER_1"/>
    <property type="match status" value="1"/>
</dbReference>
<dbReference type="CDD" id="cd03221">
    <property type="entry name" value="ABCF_EF-3"/>
    <property type="match status" value="2"/>
</dbReference>
<reference evidence="6 7" key="1">
    <citation type="submission" date="2018-06" db="EMBL/GenBank/DDBJ databases">
        <title>Complete Genome Sequence of Desulfobacter hydrogenophilus (DSM3380).</title>
        <authorList>
            <person name="Marietou A."/>
            <person name="Schreiber L."/>
            <person name="Marshall I."/>
            <person name="Jorgensen B."/>
        </authorList>
    </citation>
    <scope>NUCLEOTIDE SEQUENCE [LARGE SCALE GENOMIC DNA]</scope>
    <source>
        <strain evidence="6 7">DSM 3380</strain>
    </source>
</reference>
<name>A0A328FGZ9_9BACT</name>
<sequence length="614" mass="69636">MLNIESITKGFADQVLLDNTGMQINSGERVGLVGRNGHGKTTLLNIIAGTDHPDDGRVIIPSEYRIGVLSQHIKFSRPTVLEEAMLGLPDHERDHFWKAEKILSGLGFSEQNMQKDPMQFSGGYQVRLNLAKVLVSEPDLLILDEPTNYLDITSIRWITGFLVSWPREMLLVTHDRGFMDNVVTHIVGIHRRKMKKIQGDTAKYYIQVAQDEEIYEKTRVNEEKRKKEIELFISRFRAKARLANMVQSRIKTLAKLDSKDKLAELKNLDFSFNYLPFIGKQVLTIEDLSFGYEKENPLIKDFSLTVYPGDRVAVIGKNGKGKTTLLKLISQNMDPDAGWVKPNPGVEIGYFEQTNIQTLNPQFTVEEEILHAYPETDRQTARNICGAMMFEQDAALKKVSVLSGGEKARVMLGKLLIRPLNLLLLDEPSNHLDIEASDAFVEALNAFEGAVVLVTHNEMFLHALANRLVIFTSSGIDIFEGTYQEFLEKQGWEDEELIPVKRKKSAQLPKKELRKKKSEIVAQRSKQLTPINKKINKLENEIEAKETKMARVNKELLDASQDQDGLKIANLSKEHAKLESEIETLFDTFAEISERADKIKKKFDRELSGLEGGD</sequence>
<keyword evidence="2 6" id="KW-0067">ATP-binding</keyword>
<evidence type="ECO:0000313" key="7">
    <source>
        <dbReference type="Proteomes" id="UP000248798"/>
    </source>
</evidence>
<keyword evidence="1" id="KW-0547">Nucleotide-binding</keyword>
<evidence type="ECO:0000256" key="1">
    <source>
        <dbReference type="ARBA" id="ARBA00022741"/>
    </source>
</evidence>
<feature type="coiled-coil region" evidence="3">
    <location>
        <begin position="528"/>
        <end position="588"/>
    </location>
</feature>
<dbReference type="InterPro" id="IPR032781">
    <property type="entry name" value="ABC_tran_Xtn"/>
</dbReference>